<feature type="transmembrane region" description="Helical" evidence="2">
    <location>
        <begin position="1139"/>
        <end position="1157"/>
    </location>
</feature>
<feature type="compositionally biased region" description="Basic residues" evidence="1">
    <location>
        <begin position="606"/>
        <end position="616"/>
    </location>
</feature>
<proteinExistence type="predicted"/>
<feature type="transmembrane region" description="Helical" evidence="2">
    <location>
        <begin position="1205"/>
        <end position="1225"/>
    </location>
</feature>
<feature type="region of interest" description="Disordered" evidence="1">
    <location>
        <begin position="214"/>
        <end position="263"/>
    </location>
</feature>
<feature type="compositionally biased region" description="Low complexity" evidence="1">
    <location>
        <begin position="230"/>
        <end position="242"/>
    </location>
</feature>
<evidence type="ECO:0000313" key="4">
    <source>
        <dbReference type="Proteomes" id="UP000663827"/>
    </source>
</evidence>
<protein>
    <submittedName>
        <fullName evidence="3">Uncharacterized protein</fullName>
    </submittedName>
</protein>
<reference evidence="3" key="1">
    <citation type="submission" date="2021-01" db="EMBL/GenBank/DDBJ databases">
        <authorList>
            <person name="Kaushik A."/>
        </authorList>
    </citation>
    <scope>NUCLEOTIDE SEQUENCE</scope>
    <source>
        <strain evidence="3">AG5</strain>
    </source>
</reference>
<dbReference type="EMBL" id="CAJNJQ010000950">
    <property type="protein sequence ID" value="CAE7110807.1"/>
    <property type="molecule type" value="Genomic_DNA"/>
</dbReference>
<feature type="compositionally biased region" description="Low complexity" evidence="1">
    <location>
        <begin position="1016"/>
        <end position="1041"/>
    </location>
</feature>
<feature type="compositionally biased region" description="Basic and acidic residues" evidence="1">
    <location>
        <begin position="934"/>
        <end position="947"/>
    </location>
</feature>
<keyword evidence="2" id="KW-1133">Transmembrane helix</keyword>
<dbReference type="Proteomes" id="UP000663827">
    <property type="component" value="Unassembled WGS sequence"/>
</dbReference>
<feature type="compositionally biased region" description="Polar residues" evidence="1">
    <location>
        <begin position="340"/>
        <end position="353"/>
    </location>
</feature>
<feature type="region of interest" description="Disordered" evidence="1">
    <location>
        <begin position="591"/>
        <end position="628"/>
    </location>
</feature>
<feature type="compositionally biased region" description="Polar residues" evidence="1">
    <location>
        <begin position="847"/>
        <end position="865"/>
    </location>
</feature>
<organism evidence="3 4">
    <name type="scientific">Rhizoctonia solani</name>
    <dbReference type="NCBI Taxonomy" id="456999"/>
    <lineage>
        <taxon>Eukaryota</taxon>
        <taxon>Fungi</taxon>
        <taxon>Dikarya</taxon>
        <taxon>Basidiomycota</taxon>
        <taxon>Agaricomycotina</taxon>
        <taxon>Agaricomycetes</taxon>
        <taxon>Cantharellales</taxon>
        <taxon>Ceratobasidiaceae</taxon>
        <taxon>Rhizoctonia</taxon>
    </lineage>
</organism>
<keyword evidence="2" id="KW-0812">Transmembrane</keyword>
<feature type="region of interest" description="Disordered" evidence="1">
    <location>
        <begin position="427"/>
        <end position="457"/>
    </location>
</feature>
<feature type="region of interest" description="Disordered" evidence="1">
    <location>
        <begin position="847"/>
        <end position="875"/>
    </location>
</feature>
<feature type="region of interest" description="Disordered" evidence="1">
    <location>
        <begin position="907"/>
        <end position="1059"/>
    </location>
</feature>
<feature type="compositionally biased region" description="Basic and acidic residues" evidence="1">
    <location>
        <begin position="704"/>
        <end position="713"/>
    </location>
</feature>
<comment type="caution">
    <text evidence="3">The sequence shown here is derived from an EMBL/GenBank/DDBJ whole genome shotgun (WGS) entry which is preliminary data.</text>
</comment>
<feature type="region of interest" description="Disordered" evidence="1">
    <location>
        <begin position="333"/>
        <end position="363"/>
    </location>
</feature>
<evidence type="ECO:0000256" key="2">
    <source>
        <dbReference type="SAM" id="Phobius"/>
    </source>
</evidence>
<feature type="compositionally biased region" description="Polar residues" evidence="1">
    <location>
        <begin position="29"/>
        <end position="43"/>
    </location>
</feature>
<keyword evidence="2" id="KW-0472">Membrane</keyword>
<feature type="region of interest" description="Disordered" evidence="1">
    <location>
        <begin position="673"/>
        <end position="715"/>
    </location>
</feature>
<feature type="compositionally biased region" description="Polar residues" evidence="1">
    <location>
        <begin position="215"/>
        <end position="229"/>
    </location>
</feature>
<feature type="compositionally biased region" description="Polar residues" evidence="1">
    <location>
        <begin position="1100"/>
        <end position="1127"/>
    </location>
</feature>
<gene>
    <name evidence="3" type="ORF">RDB_LOCUS48265</name>
</gene>
<accession>A0A8H3HMP8</accession>
<feature type="region of interest" description="Disordered" evidence="1">
    <location>
        <begin position="1076"/>
        <end position="1133"/>
    </location>
</feature>
<feature type="compositionally biased region" description="Polar residues" evidence="1">
    <location>
        <begin position="80"/>
        <end position="106"/>
    </location>
</feature>
<evidence type="ECO:0000256" key="1">
    <source>
        <dbReference type="SAM" id="MobiDB-lite"/>
    </source>
</evidence>
<feature type="compositionally biased region" description="Pro residues" evidence="1">
    <location>
        <begin position="1042"/>
        <end position="1052"/>
    </location>
</feature>
<name>A0A8H3HMP8_9AGAM</name>
<feature type="region of interest" description="Disordered" evidence="1">
    <location>
        <begin position="386"/>
        <end position="407"/>
    </location>
</feature>
<evidence type="ECO:0000313" key="3">
    <source>
        <dbReference type="EMBL" id="CAE7110807.1"/>
    </source>
</evidence>
<sequence>MPLNTLGPSRPRNESQKSQVVPQRASKTKAGSPSSQNSLTRRNSAPLLGEFGSKGKKPARARPRVDTSLTYQRPGMSPVYKSTTPVGHLSTFGTPYNSSWETSRSESIPRPSTAPLPDDDDELVGGVHYTTYGSRTSQVYEAPFSDISIPVPQELLAQAESDLARSEKEKEKGHRRSGSALLRMVGVEPAPDAEPKDHVRPRKLTLNSIIHPASITHQASQNSFAHTVNSGSGTESTRGTTSAEDTTLISMSRFPLPPDSGTPRMSGIMSTASMATPTIAGTPTLATTPVSNGSGTPTTASVPRPNTPGSMITIHPSTPSTPAIPEFLAASRTTPEELSARSTPVDSRPSSIAGTDIDSTRPRLRTRGSLLALAMSAAAMVGVDVDGHGNDSKGEPASKADRPIETPKTERAFDFSFPLPEHIKANSQATISQAEPTKPEPQARPRPNPSDPSNPRRRSLLERLTSRITTPVPDTIQDVTWNSVSSDWTDAEDTRQLRPGPVLDFSLAPEEPLMDMEQFGLVDGSWSPIRQSATFPPMASTPKTVFPTCQDPLSPREPTHLDPLLPESPTWPRTRTLSKLSMTGRKVLTFGGRPSVRSTFSNASKASRRSRRRAHGRGMSGDSIPTRMREGGRLESLTRRESADALSAEGTMEGTVLYGVGEEMLRLMFAGGAASSTEGSGSDEKDQLLRPPHGHVIQSQNLMPDKEGRERTRSLPRPRAHLVSSPTEGDKNLDLGSISYPAVMPLNIRPKGHRRGTASKENASLDKIRASLDQRVRPSLEYKVRPSFEYKPRPLKSRSRSKSTPLGVSQRKSVEVVGILTNGNNSGRTTPNLTVGRGGRVVIVNSATTTPNGMGTPTRKTTRSNPVPPGDETGQTLVVQPGVIVTAPTPPAPRRSLSMPLEALPAVEGSDAGPESPRGTVSRGTSVQFVPESFEGRRRSGKNKRESLVPPVPEINGNGKGKRKVEREPTDASDTSAKKPRLSVDEMDITFMGEPLFGGRPQHRRGAFGSQASSHPSTHSRQSQSYSRHSRSYSRNSSYYPSPNPYPSPTSSPDPERTTIPMHAIFTPRVQSLYGTGAKPDYASHRQSISSIPRPKSRASARSNATGARSHRSNATGARSTKTTGSQRGPKRWQDKLPAQGWCFLVGFLIPFVWWYAAFTHADRGYYGGGVWSRDVETQWEGVRTDVHRDDGRIDAHTWRFRCRLMAVVSIVVYVPVIVLAAVFASARLRLQIELGAAGLQLPHHWLAAGGQSQELLENLVQCREDWLDLHLTSGKSLPRTTSGQRFTLWELRRGVFASAFSIGEHRHLEADALKIITLDSPVHEWTLKFDMTFHELTIDPAQDLLVLAVTRTTSAQLNYLDLSLRSLRTGLAHPSARLAMLSFSVQYSLLPHHVYSTVSLSITNDILLVSLIANTSELYSNVMVLDWKAGVLLLHTGWRPGLRSATLLHDDCLLVFEAAISNADVLGETTTGRLEFLELFIYDTIHTPGAYDDSTKPDAHSPNQFSHKFREETVRFEFPLFLWDVWILATDFLVRAAPVSDRALRHTPDFVPDHSCRILSLSMRTISGESQINLLVFIDSGMLLAHLKEAKASAQRSIPWSAWGEHSTRWIRYMSEPNPWINWLQGSRYVLGRQVIDAQNEAEDSNYIAIADFHRPTIRRFASRNRDDYLLPLPEHEITRREVIGSGQWAYFGNYSDRKLEAGVLAVDIVDSDTPTVLRGLSHDAIVSRLPYRLVVARPSASVRGWSDWMIDDNRIIGIGVSVIIQSLLL</sequence>
<feature type="region of interest" description="Disordered" evidence="1">
    <location>
        <begin position="1"/>
        <end position="123"/>
    </location>
</feature>